<dbReference type="EMBL" id="JABSTV010001249">
    <property type="protein sequence ID" value="KAH7963903.1"/>
    <property type="molecule type" value="Genomic_DNA"/>
</dbReference>
<accession>A0A9D4Q3R5</accession>
<dbReference type="AlphaFoldDB" id="A0A9D4Q3R5"/>
<evidence type="ECO:0000256" key="1">
    <source>
        <dbReference type="SAM" id="MobiDB-lite"/>
    </source>
</evidence>
<evidence type="ECO:0000313" key="2">
    <source>
        <dbReference type="EMBL" id="KAH7963903.1"/>
    </source>
</evidence>
<reference evidence="2" key="2">
    <citation type="submission" date="2021-09" db="EMBL/GenBank/DDBJ databases">
        <authorList>
            <person name="Jia N."/>
            <person name="Wang J."/>
            <person name="Shi W."/>
            <person name="Du L."/>
            <person name="Sun Y."/>
            <person name="Zhan W."/>
            <person name="Jiang J."/>
            <person name="Wang Q."/>
            <person name="Zhang B."/>
            <person name="Ji P."/>
            <person name="Sakyi L.B."/>
            <person name="Cui X."/>
            <person name="Yuan T."/>
            <person name="Jiang B."/>
            <person name="Yang W."/>
            <person name="Lam T.T.-Y."/>
            <person name="Chang Q."/>
            <person name="Ding S."/>
            <person name="Wang X."/>
            <person name="Zhu J."/>
            <person name="Ruan X."/>
            <person name="Zhao L."/>
            <person name="Wei J."/>
            <person name="Que T."/>
            <person name="Du C."/>
            <person name="Cheng J."/>
            <person name="Dai P."/>
            <person name="Han X."/>
            <person name="Huang E."/>
            <person name="Gao Y."/>
            <person name="Liu J."/>
            <person name="Shao H."/>
            <person name="Ye R."/>
            <person name="Li L."/>
            <person name="Wei W."/>
            <person name="Wang X."/>
            <person name="Wang C."/>
            <person name="Huo Q."/>
            <person name="Li W."/>
            <person name="Guo W."/>
            <person name="Chen H."/>
            <person name="Chen S."/>
            <person name="Zhou L."/>
            <person name="Zhou L."/>
            <person name="Ni X."/>
            <person name="Tian J."/>
            <person name="Zhou Y."/>
            <person name="Sheng Y."/>
            <person name="Liu T."/>
            <person name="Pan Y."/>
            <person name="Xia L."/>
            <person name="Li J."/>
            <person name="Zhao F."/>
            <person name="Cao W."/>
        </authorList>
    </citation>
    <scope>NUCLEOTIDE SEQUENCE</scope>
    <source>
        <strain evidence="2">Rsan-2018</strain>
        <tissue evidence="2">Larvae</tissue>
    </source>
</reference>
<gene>
    <name evidence="2" type="ORF">HPB52_023776</name>
</gene>
<feature type="region of interest" description="Disordered" evidence="1">
    <location>
        <begin position="1"/>
        <end position="25"/>
    </location>
</feature>
<name>A0A9D4Q3R5_RHISA</name>
<sequence length="90" mass="10165">MSSSGRTLEPDVHASTRLKTSDPNSPRLWRVLPEIKITVSSAPFTTGEDRPSGPDADLSRIWWTTALNSTAVCGRIVYRHLRLQKQSRRF</sequence>
<dbReference type="Proteomes" id="UP000821837">
    <property type="component" value="Chromosome 3"/>
</dbReference>
<protein>
    <submittedName>
        <fullName evidence="2">Uncharacterized protein</fullName>
    </submittedName>
</protein>
<proteinExistence type="predicted"/>
<organism evidence="2 3">
    <name type="scientific">Rhipicephalus sanguineus</name>
    <name type="common">Brown dog tick</name>
    <name type="synonym">Ixodes sanguineus</name>
    <dbReference type="NCBI Taxonomy" id="34632"/>
    <lineage>
        <taxon>Eukaryota</taxon>
        <taxon>Metazoa</taxon>
        <taxon>Ecdysozoa</taxon>
        <taxon>Arthropoda</taxon>
        <taxon>Chelicerata</taxon>
        <taxon>Arachnida</taxon>
        <taxon>Acari</taxon>
        <taxon>Parasitiformes</taxon>
        <taxon>Ixodida</taxon>
        <taxon>Ixodoidea</taxon>
        <taxon>Ixodidae</taxon>
        <taxon>Rhipicephalinae</taxon>
        <taxon>Rhipicephalus</taxon>
        <taxon>Rhipicephalus</taxon>
    </lineage>
</organism>
<comment type="caution">
    <text evidence="2">The sequence shown here is derived from an EMBL/GenBank/DDBJ whole genome shotgun (WGS) entry which is preliminary data.</text>
</comment>
<evidence type="ECO:0000313" key="3">
    <source>
        <dbReference type="Proteomes" id="UP000821837"/>
    </source>
</evidence>
<reference evidence="2" key="1">
    <citation type="journal article" date="2020" name="Cell">
        <title>Large-Scale Comparative Analyses of Tick Genomes Elucidate Their Genetic Diversity and Vector Capacities.</title>
        <authorList>
            <consortium name="Tick Genome and Microbiome Consortium (TIGMIC)"/>
            <person name="Jia N."/>
            <person name="Wang J."/>
            <person name="Shi W."/>
            <person name="Du L."/>
            <person name="Sun Y."/>
            <person name="Zhan W."/>
            <person name="Jiang J.F."/>
            <person name="Wang Q."/>
            <person name="Zhang B."/>
            <person name="Ji P."/>
            <person name="Bell-Sakyi L."/>
            <person name="Cui X.M."/>
            <person name="Yuan T.T."/>
            <person name="Jiang B.G."/>
            <person name="Yang W.F."/>
            <person name="Lam T.T."/>
            <person name="Chang Q.C."/>
            <person name="Ding S.J."/>
            <person name="Wang X.J."/>
            <person name="Zhu J.G."/>
            <person name="Ruan X.D."/>
            <person name="Zhao L."/>
            <person name="Wei J.T."/>
            <person name="Ye R.Z."/>
            <person name="Que T.C."/>
            <person name="Du C.H."/>
            <person name="Zhou Y.H."/>
            <person name="Cheng J.X."/>
            <person name="Dai P.F."/>
            <person name="Guo W.B."/>
            <person name="Han X.H."/>
            <person name="Huang E.J."/>
            <person name="Li L.F."/>
            <person name="Wei W."/>
            <person name="Gao Y.C."/>
            <person name="Liu J.Z."/>
            <person name="Shao H.Z."/>
            <person name="Wang X."/>
            <person name="Wang C.C."/>
            <person name="Yang T.C."/>
            <person name="Huo Q.B."/>
            <person name="Li W."/>
            <person name="Chen H.Y."/>
            <person name="Chen S.E."/>
            <person name="Zhou L.G."/>
            <person name="Ni X.B."/>
            <person name="Tian J.H."/>
            <person name="Sheng Y."/>
            <person name="Liu T."/>
            <person name="Pan Y.S."/>
            <person name="Xia L.Y."/>
            <person name="Li J."/>
            <person name="Zhao F."/>
            <person name="Cao W.C."/>
        </authorList>
    </citation>
    <scope>NUCLEOTIDE SEQUENCE</scope>
    <source>
        <strain evidence="2">Rsan-2018</strain>
    </source>
</reference>
<keyword evidence="3" id="KW-1185">Reference proteome</keyword>